<dbReference type="Proteomes" id="UP000762676">
    <property type="component" value="Unassembled WGS sequence"/>
</dbReference>
<reference evidence="1 2" key="1">
    <citation type="journal article" date="2021" name="Elife">
        <title>Chloroplast acquisition without the gene transfer in kleptoplastic sea slugs, Plakobranchus ocellatus.</title>
        <authorList>
            <person name="Maeda T."/>
            <person name="Takahashi S."/>
            <person name="Yoshida T."/>
            <person name="Shimamura S."/>
            <person name="Takaki Y."/>
            <person name="Nagai Y."/>
            <person name="Toyoda A."/>
            <person name="Suzuki Y."/>
            <person name="Arimoto A."/>
            <person name="Ishii H."/>
            <person name="Satoh N."/>
            <person name="Nishiyama T."/>
            <person name="Hasebe M."/>
            <person name="Maruyama T."/>
            <person name="Minagawa J."/>
            <person name="Obokata J."/>
            <person name="Shigenobu S."/>
        </authorList>
    </citation>
    <scope>NUCLEOTIDE SEQUENCE [LARGE SCALE GENOMIC DNA]</scope>
</reference>
<proteinExistence type="predicted"/>
<evidence type="ECO:0000313" key="2">
    <source>
        <dbReference type="Proteomes" id="UP000762676"/>
    </source>
</evidence>
<name>A0AAV4GDG5_9GAST</name>
<dbReference type="AlphaFoldDB" id="A0AAV4GDG5"/>
<gene>
    <name evidence="1" type="ORF">ElyMa_000646000</name>
</gene>
<evidence type="ECO:0000313" key="1">
    <source>
        <dbReference type="EMBL" id="GFR83264.1"/>
    </source>
</evidence>
<accession>A0AAV4GDG5</accession>
<sequence>MFVMRSFWGKIEGWACGAATDVGDVTNVSVIPSPVPQSEVIMDGILDDLGSVDAEDGNAALEPSDGEVSSLLRSWNRFLLCCPHCVSMM</sequence>
<keyword evidence="2" id="KW-1185">Reference proteome</keyword>
<organism evidence="1 2">
    <name type="scientific">Elysia marginata</name>
    <dbReference type="NCBI Taxonomy" id="1093978"/>
    <lineage>
        <taxon>Eukaryota</taxon>
        <taxon>Metazoa</taxon>
        <taxon>Spiralia</taxon>
        <taxon>Lophotrochozoa</taxon>
        <taxon>Mollusca</taxon>
        <taxon>Gastropoda</taxon>
        <taxon>Heterobranchia</taxon>
        <taxon>Euthyneura</taxon>
        <taxon>Panpulmonata</taxon>
        <taxon>Sacoglossa</taxon>
        <taxon>Placobranchoidea</taxon>
        <taxon>Plakobranchidae</taxon>
        <taxon>Elysia</taxon>
    </lineage>
</organism>
<dbReference type="EMBL" id="BMAT01001322">
    <property type="protein sequence ID" value="GFR83264.1"/>
    <property type="molecule type" value="Genomic_DNA"/>
</dbReference>
<comment type="caution">
    <text evidence="1">The sequence shown here is derived from an EMBL/GenBank/DDBJ whole genome shotgun (WGS) entry which is preliminary data.</text>
</comment>
<protein>
    <submittedName>
        <fullName evidence="1">Uncharacterized protein</fullName>
    </submittedName>
</protein>